<protein>
    <submittedName>
        <fullName evidence="8">Deoxyribonuclease RhsC</fullName>
        <ecNumber evidence="8">3.1.-.-</ecNumber>
    </submittedName>
</protein>
<feature type="compositionally biased region" description="Basic and acidic residues" evidence="3">
    <location>
        <begin position="987"/>
        <end position="1001"/>
    </location>
</feature>
<evidence type="ECO:0000259" key="6">
    <source>
        <dbReference type="Pfam" id="PF21527"/>
    </source>
</evidence>
<evidence type="ECO:0000259" key="7">
    <source>
        <dbReference type="Pfam" id="PF25023"/>
    </source>
</evidence>
<feature type="domain" description="Teneurin-like YD-shell" evidence="7">
    <location>
        <begin position="1508"/>
        <end position="1810"/>
    </location>
</feature>
<dbReference type="EMBL" id="CP032698">
    <property type="protein sequence ID" value="AYG85125.1"/>
    <property type="molecule type" value="Genomic_DNA"/>
</dbReference>
<gene>
    <name evidence="8" type="primary">rhsC_2</name>
    <name evidence="8" type="ORF">DWB77_07341</name>
</gene>
<feature type="domain" description="Putative adhesin Stv" evidence="6">
    <location>
        <begin position="1982"/>
        <end position="2086"/>
    </location>
</feature>
<evidence type="ECO:0000256" key="4">
    <source>
        <dbReference type="SAM" id="SignalP"/>
    </source>
</evidence>
<feature type="region of interest" description="Disordered" evidence="3">
    <location>
        <begin position="1950"/>
        <end position="1979"/>
    </location>
</feature>
<dbReference type="InterPro" id="IPR045351">
    <property type="entry name" value="DUF6531"/>
</dbReference>
<dbReference type="InterPro" id="IPR049002">
    <property type="entry name" value="Stv"/>
</dbReference>
<dbReference type="NCBIfam" id="TIGR03696">
    <property type="entry name" value="Rhs_assc_core"/>
    <property type="match status" value="1"/>
</dbReference>
<dbReference type="InterPro" id="IPR056823">
    <property type="entry name" value="TEN-like_YD-shell"/>
</dbReference>
<evidence type="ECO:0000313" key="9">
    <source>
        <dbReference type="Proteomes" id="UP000271554"/>
    </source>
</evidence>
<feature type="domain" description="DUF6531" evidence="5">
    <location>
        <begin position="273"/>
        <end position="346"/>
    </location>
</feature>
<dbReference type="Gene3D" id="2.180.10.10">
    <property type="entry name" value="RHS repeat-associated core"/>
    <property type="match status" value="6"/>
</dbReference>
<dbReference type="Pfam" id="PF05593">
    <property type="entry name" value="RHS_repeat"/>
    <property type="match status" value="12"/>
</dbReference>
<dbReference type="RefSeq" id="WP_120726927.1">
    <property type="nucleotide sequence ID" value="NZ_CP032698.1"/>
</dbReference>
<dbReference type="Pfam" id="PF13517">
    <property type="entry name" value="FG-GAP_3"/>
    <property type="match status" value="2"/>
</dbReference>
<keyword evidence="9" id="KW-1185">Reference proteome</keyword>
<dbReference type="Proteomes" id="UP000271554">
    <property type="component" value="Chromosome"/>
</dbReference>
<feature type="region of interest" description="Disordered" evidence="3">
    <location>
        <begin position="32"/>
        <end position="112"/>
    </location>
</feature>
<feature type="compositionally biased region" description="Polar residues" evidence="3">
    <location>
        <begin position="1013"/>
        <end position="1022"/>
    </location>
</feature>
<feature type="region of interest" description="Disordered" evidence="3">
    <location>
        <begin position="933"/>
        <end position="1064"/>
    </location>
</feature>
<dbReference type="InterPro" id="IPR013517">
    <property type="entry name" value="FG-GAP"/>
</dbReference>
<dbReference type="PANTHER" id="PTHR32305:SF15">
    <property type="entry name" value="PROTEIN RHSA-RELATED"/>
    <property type="match status" value="1"/>
</dbReference>
<dbReference type="InterPro" id="IPR022385">
    <property type="entry name" value="Rhs_assc_core"/>
</dbReference>
<dbReference type="SUPFAM" id="SSF69318">
    <property type="entry name" value="Integrin alpha N-terminal domain"/>
    <property type="match status" value="1"/>
</dbReference>
<keyword evidence="8" id="KW-0378">Hydrolase</keyword>
<dbReference type="InterPro" id="IPR050708">
    <property type="entry name" value="T6SS_VgrG/RHS"/>
</dbReference>
<name>A0A387HML2_9ACTN</name>
<organism evidence="8 9">
    <name type="scientific">Streptomyces hundungensis</name>
    <dbReference type="NCBI Taxonomy" id="1077946"/>
    <lineage>
        <taxon>Bacteria</taxon>
        <taxon>Bacillati</taxon>
        <taxon>Actinomycetota</taxon>
        <taxon>Actinomycetes</taxon>
        <taxon>Kitasatosporales</taxon>
        <taxon>Streptomycetaceae</taxon>
        <taxon>Streptomyces</taxon>
    </lineage>
</organism>
<feature type="domain" description="Teneurin-like YD-shell" evidence="7">
    <location>
        <begin position="543"/>
        <end position="654"/>
    </location>
</feature>
<feature type="compositionally biased region" description="Polar residues" evidence="3">
    <location>
        <begin position="947"/>
        <end position="982"/>
    </location>
</feature>
<evidence type="ECO:0000256" key="2">
    <source>
        <dbReference type="ARBA" id="ARBA00022737"/>
    </source>
</evidence>
<dbReference type="InterPro" id="IPR028994">
    <property type="entry name" value="Integrin_alpha_N"/>
</dbReference>
<sequence length="2092" mass="219909">MFRSTRRGIVYVLTTALLTTVGVADAAWARSTTGRGAPGAVVSAPIRTDKDLPKPPKAMTLAQRRAQMQASQGSDSPMREFVRPKAPKLPAVPAPKPDKPLKNGPAAAPTSGSVSRAAAAVPNPDWVSAYASAYPGMLSIGGQTKFSSVTASSVSGLWLYVMDEQKNPVLQQEIKRATDDPSGKYLENGAWCYGWWASNAYPADQCFWWSSSLLGGHLQDGKKYYAWIFLMGADGSSSPGGTTSPLVEAFYTPDIPGTQAGLCSCYGQAYRADPVNTATGMFYDRSTDASLVGVGTPFSMDRAYRSNSADAGLLGRGWSTPFDSRLTIAAGSTATLREADGAQVVFKEQAGGTYAGPGGSSLQLTKTGTTYTVTSPDRTRRTYSTAGQLTSLTDGSGQGLTLAYSSGRLASVKDAAGRTVLFTLDTAGLLTEVSLPDGTSVGYGYTGGLLTSVTDQAGKEATYTYDANKRVATATGRGGGKVTNTYDASGRVASQTDGSGKVSTFTWENQRESHATDPNGGVWTDVYSGNVLLESVNPYGKKVSYSYDRNLHPVSITDAAGNTTEMTYDAAGRMTTRKSPSSAALTESWTYDTAGNIASHTDSRGKTSTYVYDTANRVTSSTDPAGGKVTYTYSPLGALASVTTPRGNTTSYAYDGSGNRTSVTTPLGEKSTFRYDNAGRVTAITDPRGNVANADPNAFTTAYSYDERGLLTSVTDPLGHTTAYGYDPAGRLTSAKDPANRTTTYTYDSSGHLTGMTDPAGKAQTRTYDANGNLASATDALGNKTTYAYDKANRLISTVSPRGNVSGANAAAFTASYGYDANGNRTTVTDPSGAVTTTAYDALGRAISTTNALGQVRRTSYDGNDNVLTSTDPLGKVTRHTYTDTGLLASSTDPLGKVTSFGYDADGNRTSQTSPLSFKGTWSYDADGRLASEVEPRGNATGADPAQFTTSYTYDPTGNQTKATNPLGKTSSTTYDSANRAASATDELGRTTKTDYDELGRISKVTGPDGAATNYTYNTAGDLTTRTDPNGRTTTYGYDDAGRQTSVTDPLGRQKTFGYDADGNRNRITNARGVTATSTIDARGLPTAVSYGDPTPQVSATYDALGRRKTVTDATGTRTLAYDDAGRLTNVTPSAGKGAYSYTYDDAGQLTSRGIDYTAPQQLDWSGATRTTSGDLNGDGFTDVIRADATNGIRTFLGRSDGTFATGATLAGSGSGFQQMFTVEYTGDGKLDLLAIDKVTGHLLRYDGDGKGGFAAPYDLGAGWGPMTLVQGDFNKDGKQDFLAVSATANHLYFYPGSGGGGFGSRVDLGQGWANYRLIPIEFNGDGKLDVLAIDPSDGHLYLYPGNGSGGLGSRADLGGGWGAMQLVPGEFNNDGKPDFLAVDTANHRLRFYPGSGTGGFGAYVLQPDDWTSYGTPSVGRFGSTTTQGVVAPDTGNRLRKWNGDGKGVLTGAAVATGPSTGTKVTYGYDADGRRTSQSGSAGTLAYAYDPANHLTSSTLPAANGHVEDRAYDNAGRLTSVTNSKAGSALAGWQLTLDDAGRTTRTAVTRAGQAPSYQYYTYDSADRLLTDCASTAQAASCPDVADATTYTYDSVGNRKTQAKGGTTTTYSYDGADQLTATAAGSTNRTFAYDADGNQTSDGVNTFGYDAKNQLTSVTAGADTFTFAYDANGYRTKASKGTTALRTTSWDPNGPLATIGAEYDASGAMTAEYQYNPLGQPQTETVGGSGYYLHHDQIGSVTDVTDTAGAQRTRYTYSAFGEATKTDVAANPPPNPFTYTGAYTEPTTNSAGYYLRARNYDPSTGRLTAADPAPLPAGTPYISAYAYANNSPTQYTDPTGRTPDDPNDDHVESFGEGLKEFGKGFVQGLKMPFEFVGDIYDAFTGKNGGAGGFLDKYLPIRPAYRLYRAAEMFRDQGCEALYDVYSKVAADLTGQIAVTGLSGLRGWQRDAVRPPVRGHDTPTVGKGVGPAGKRIPGGRPDGQAVIAGHGVYVRGTGDTTMPSGTWGYFYVEDGVRLRQSVGLAIEKGEKVKPTEIVGPGKSLPNYTVKPGADLEMMSGSITVSKDTLLSDVLKPNMGPVHIAICREHCDPRR</sequence>
<dbReference type="Pfam" id="PF25023">
    <property type="entry name" value="TEN_YD-shell"/>
    <property type="match status" value="2"/>
</dbReference>
<feature type="compositionally biased region" description="Polar residues" evidence="3">
    <location>
        <begin position="66"/>
        <end position="75"/>
    </location>
</feature>
<dbReference type="Pfam" id="PF21527">
    <property type="entry name" value="Stv"/>
    <property type="match status" value="1"/>
</dbReference>
<dbReference type="PANTHER" id="PTHR32305">
    <property type="match status" value="1"/>
</dbReference>
<evidence type="ECO:0000256" key="3">
    <source>
        <dbReference type="SAM" id="MobiDB-lite"/>
    </source>
</evidence>
<reference evidence="8 9" key="1">
    <citation type="submission" date="2018-10" db="EMBL/GenBank/DDBJ databases">
        <title>Relationship between Morphology and Antimicrobial Activity in Streptomyces.</title>
        <authorList>
            <person name="Kang H.J."/>
            <person name="Kim S.B."/>
        </authorList>
    </citation>
    <scope>NUCLEOTIDE SEQUENCE [LARGE SCALE GENOMIC DNA]</scope>
    <source>
        <strain evidence="8 9">BH38</strain>
    </source>
</reference>
<dbReference type="InterPro" id="IPR006530">
    <property type="entry name" value="YD"/>
</dbReference>
<dbReference type="Pfam" id="PF20148">
    <property type="entry name" value="DUF6531"/>
    <property type="match status" value="1"/>
</dbReference>
<dbReference type="OrthoDB" id="4290234at2"/>
<feature type="compositionally biased region" description="Basic and acidic residues" evidence="3">
    <location>
        <begin position="1950"/>
        <end position="1959"/>
    </location>
</feature>
<evidence type="ECO:0000259" key="5">
    <source>
        <dbReference type="Pfam" id="PF20148"/>
    </source>
</evidence>
<dbReference type="GO" id="GO:0016787">
    <property type="term" value="F:hydrolase activity"/>
    <property type="evidence" value="ECO:0007669"/>
    <property type="project" value="UniProtKB-KW"/>
</dbReference>
<dbReference type="KEGG" id="shun:DWB77_07341"/>
<dbReference type="EC" id="3.1.-.-" evidence="8"/>
<evidence type="ECO:0000313" key="8">
    <source>
        <dbReference type="EMBL" id="AYG85125.1"/>
    </source>
</evidence>
<feature type="chain" id="PRO_5017368373" evidence="4">
    <location>
        <begin position="27"/>
        <end position="2092"/>
    </location>
</feature>
<proteinExistence type="predicted"/>
<feature type="compositionally biased region" description="Low complexity" evidence="3">
    <location>
        <begin position="1024"/>
        <end position="1035"/>
    </location>
</feature>
<keyword evidence="1 4" id="KW-0732">Signal</keyword>
<feature type="signal peptide" evidence="4">
    <location>
        <begin position="1"/>
        <end position="26"/>
    </location>
</feature>
<dbReference type="InterPro" id="IPR031325">
    <property type="entry name" value="RHS_repeat"/>
</dbReference>
<evidence type="ECO:0000256" key="1">
    <source>
        <dbReference type="ARBA" id="ARBA00022729"/>
    </source>
</evidence>
<keyword evidence="2" id="KW-0677">Repeat</keyword>
<dbReference type="NCBIfam" id="TIGR01643">
    <property type="entry name" value="YD_repeat_2x"/>
    <property type="match status" value="13"/>
</dbReference>
<accession>A0A387HML2</accession>